<evidence type="ECO:0000313" key="1">
    <source>
        <dbReference type="EMBL" id="ACY16887.1"/>
    </source>
</evidence>
<proteinExistence type="predicted"/>
<evidence type="ECO:0000313" key="2">
    <source>
        <dbReference type="Proteomes" id="UP000001880"/>
    </source>
</evidence>
<dbReference type="AlphaFoldDB" id="D0LNI2"/>
<dbReference type="PROSITE" id="PS51257">
    <property type="entry name" value="PROKAR_LIPOPROTEIN"/>
    <property type="match status" value="1"/>
</dbReference>
<reference evidence="1 2" key="1">
    <citation type="journal article" date="2010" name="Stand. Genomic Sci.">
        <title>Complete genome sequence of Haliangium ochraceum type strain (SMP-2).</title>
        <authorList>
            <consortium name="US DOE Joint Genome Institute (JGI-PGF)"/>
            <person name="Ivanova N."/>
            <person name="Daum C."/>
            <person name="Lang E."/>
            <person name="Abt B."/>
            <person name="Kopitz M."/>
            <person name="Saunders E."/>
            <person name="Lapidus A."/>
            <person name="Lucas S."/>
            <person name="Glavina Del Rio T."/>
            <person name="Nolan M."/>
            <person name="Tice H."/>
            <person name="Copeland A."/>
            <person name="Cheng J.F."/>
            <person name="Chen F."/>
            <person name="Bruce D."/>
            <person name="Goodwin L."/>
            <person name="Pitluck S."/>
            <person name="Mavromatis K."/>
            <person name="Pati A."/>
            <person name="Mikhailova N."/>
            <person name="Chen A."/>
            <person name="Palaniappan K."/>
            <person name="Land M."/>
            <person name="Hauser L."/>
            <person name="Chang Y.J."/>
            <person name="Jeffries C.D."/>
            <person name="Detter J.C."/>
            <person name="Brettin T."/>
            <person name="Rohde M."/>
            <person name="Goker M."/>
            <person name="Bristow J."/>
            <person name="Markowitz V."/>
            <person name="Eisen J.A."/>
            <person name="Hugenholtz P."/>
            <person name="Kyrpides N.C."/>
            <person name="Klenk H.P."/>
        </authorList>
    </citation>
    <scope>NUCLEOTIDE SEQUENCE [LARGE SCALE GENOMIC DNA]</scope>
    <source>
        <strain evidence="2">DSM 14365 / CIP 107738 / JCM 11303 / AJ 13395 / SMP-2</strain>
    </source>
</reference>
<gene>
    <name evidence="1" type="ordered locus">Hoch_4393</name>
</gene>
<dbReference type="RefSeq" id="WP_012829485.1">
    <property type="nucleotide sequence ID" value="NC_013440.1"/>
</dbReference>
<evidence type="ECO:0008006" key="3">
    <source>
        <dbReference type="Google" id="ProtNLM"/>
    </source>
</evidence>
<organism evidence="1 2">
    <name type="scientific">Haliangium ochraceum (strain DSM 14365 / JCM 11303 / SMP-2)</name>
    <dbReference type="NCBI Taxonomy" id="502025"/>
    <lineage>
        <taxon>Bacteria</taxon>
        <taxon>Pseudomonadati</taxon>
        <taxon>Myxococcota</taxon>
        <taxon>Polyangia</taxon>
        <taxon>Haliangiales</taxon>
        <taxon>Kofleriaceae</taxon>
        <taxon>Haliangium</taxon>
    </lineage>
</organism>
<dbReference type="KEGG" id="hoh:Hoch_4393"/>
<protein>
    <recommendedName>
        <fullName evidence="3">Lipoprotein</fullName>
    </recommendedName>
</protein>
<accession>D0LNI2</accession>
<dbReference type="Proteomes" id="UP000001880">
    <property type="component" value="Chromosome"/>
</dbReference>
<dbReference type="OrthoDB" id="10000264at2"/>
<name>D0LNI2_HALO1</name>
<keyword evidence="2" id="KW-1185">Reference proteome</keyword>
<dbReference type="EMBL" id="CP001804">
    <property type="protein sequence ID" value="ACY16887.1"/>
    <property type="molecule type" value="Genomic_DNA"/>
</dbReference>
<dbReference type="HOGENOM" id="CLU_1978435_0_0_7"/>
<sequence length="126" mass="13508">MKRFGVTAILMLGLSACALEYEHDLAYEDSPFAAAMGDEAGVDGERGRLSAALEAEMSGGDGYELGPRYRSDSELELSSLIEDSVHFYACTFGVQTQTGYVAGQYLNQARNECHALGGSFASHPVE</sequence>